<evidence type="ECO:0000256" key="8">
    <source>
        <dbReference type="PIRSR" id="PIRSR037125-1"/>
    </source>
</evidence>
<dbReference type="CDD" id="cd09876">
    <property type="entry name" value="PIN_Nob1-like"/>
    <property type="match status" value="1"/>
</dbReference>
<dbReference type="Gene3D" id="6.20.210.10">
    <property type="entry name" value="Nin one binding (NOB1), Zn-ribbon-like"/>
    <property type="match status" value="1"/>
</dbReference>
<dbReference type="EMBL" id="JANBPU010000019">
    <property type="protein sequence ID" value="KAJ1919979.1"/>
    <property type="molecule type" value="Genomic_DNA"/>
</dbReference>
<feature type="compositionally biased region" description="Basic and acidic residues" evidence="9">
    <location>
        <begin position="45"/>
        <end position="59"/>
    </location>
</feature>
<dbReference type="GO" id="GO:0005730">
    <property type="term" value="C:nucleolus"/>
    <property type="evidence" value="ECO:0007669"/>
    <property type="project" value="UniProtKB-SubCell"/>
</dbReference>
<evidence type="ECO:0000256" key="5">
    <source>
        <dbReference type="ARBA" id="ARBA00022833"/>
    </source>
</evidence>
<evidence type="ECO:0000256" key="4">
    <source>
        <dbReference type="ARBA" id="ARBA00022801"/>
    </source>
</evidence>
<comment type="caution">
    <text evidence="12">The sequence shown here is derived from an EMBL/GenBank/DDBJ whole genome shotgun (WGS) entry which is preliminary data.</text>
</comment>
<evidence type="ECO:0000313" key="12">
    <source>
        <dbReference type="EMBL" id="KAJ1919979.1"/>
    </source>
</evidence>
<keyword evidence="2" id="KW-0540">Nuclease</keyword>
<dbReference type="InterPro" id="IPR033411">
    <property type="entry name" value="Ribonuclease_PIN"/>
</dbReference>
<accession>A0A9W8DRM3</accession>
<evidence type="ECO:0000256" key="7">
    <source>
        <dbReference type="PIRNR" id="PIRNR037125"/>
    </source>
</evidence>
<dbReference type="InterPro" id="IPR039907">
    <property type="entry name" value="NOB1"/>
</dbReference>
<proteinExistence type="inferred from homology"/>
<feature type="binding site" evidence="8">
    <location>
        <position position="386"/>
    </location>
    <ligand>
        <name>Zn(2+)</name>
        <dbReference type="ChEBI" id="CHEBI:29105"/>
    </ligand>
</feature>
<keyword evidence="13" id="KW-1185">Reference proteome</keyword>
<dbReference type="GO" id="GO:0046872">
    <property type="term" value="F:metal ion binding"/>
    <property type="evidence" value="ECO:0007669"/>
    <property type="project" value="UniProtKB-UniRule"/>
</dbReference>
<evidence type="ECO:0000256" key="9">
    <source>
        <dbReference type="SAM" id="MobiDB-lite"/>
    </source>
</evidence>
<feature type="domain" description="Nin one binding (NOB1) Zn-ribbon-like" evidence="10">
    <location>
        <begin position="358"/>
        <end position="429"/>
    </location>
</feature>
<dbReference type="OrthoDB" id="446759at2759"/>
<keyword evidence="12" id="KW-0255">Endonuclease</keyword>
<evidence type="ECO:0000256" key="6">
    <source>
        <dbReference type="ARBA" id="ARBA00023242"/>
    </source>
</evidence>
<dbReference type="PIRSF" id="PIRSF037125">
    <property type="entry name" value="D-site_20S_pre-rRNA_nuclease"/>
    <property type="match status" value="1"/>
</dbReference>
<feature type="compositionally biased region" description="Basic and acidic residues" evidence="9">
    <location>
        <begin position="213"/>
        <end position="247"/>
    </location>
</feature>
<evidence type="ECO:0000256" key="1">
    <source>
        <dbReference type="ARBA" id="ARBA00005858"/>
    </source>
</evidence>
<dbReference type="Gene3D" id="3.40.50.1010">
    <property type="entry name" value="5'-nuclease"/>
    <property type="match status" value="1"/>
</dbReference>
<sequence>MPESNESSSNSWVKNFIQPTVQYKAPAFSYANAAQGNAGPNPADKLNEEEPKASVKEQDSNGTNVDPKEEQDAIPKEPTTEHASDAQPSDTNTKLVDTLVVDTNPLVKGIRIDHLSKKFVTTPEVLSEVRSRGAKELLESTLLKLNLSVIEPDAESIDFVVRFAKKTGDYASLAVADIKVIALAYMLEKQKNGVDHLRAEPKKSAPTGSIKVAKKEEPKVDDLAEDIEKLDIEDNAGDDKGDVKSIQEDGEEEKEEVENKPEYNNGDGDDNNDGWEVVTKKKTSRKQKTKHFNFGGNWITPQNLKQQQARDGANISGLDSKGTPSKPMDVACVTADFAMQNVLLQIGLHLLSPDGIIVKRLKTWIQRCQACFKLVPEMERKFCPSCGHAALSRVAVSVNDQGETKVFLKHNYQYRLQGTKFAIPKAKGGRANKDIILREDDKQFQDNMHKWKVHQTKLSKQNQGGAGVFDLDYIPSMWLGASTNNSLTGPNKNIATYNQVELDTRGLPVVGFGRKNPNIVRKTGNRKNKKK</sequence>
<feature type="region of interest" description="Disordered" evidence="9">
    <location>
        <begin position="32"/>
        <end position="94"/>
    </location>
</feature>
<feature type="binding site" evidence="8">
    <location>
        <position position="371"/>
    </location>
    <ligand>
        <name>Zn(2+)</name>
        <dbReference type="ChEBI" id="CHEBI:29105"/>
    </ligand>
</feature>
<evidence type="ECO:0000259" key="10">
    <source>
        <dbReference type="Pfam" id="PF08772"/>
    </source>
</evidence>
<name>A0A9W8DRM3_9FUNG</name>
<evidence type="ECO:0000313" key="13">
    <source>
        <dbReference type="Proteomes" id="UP001150538"/>
    </source>
</evidence>
<dbReference type="GO" id="GO:0005737">
    <property type="term" value="C:cytoplasm"/>
    <property type="evidence" value="ECO:0007669"/>
    <property type="project" value="UniProtKB-ARBA"/>
</dbReference>
<keyword evidence="3 7" id="KW-0479">Metal-binding</keyword>
<dbReference type="PANTHER" id="PTHR12814:SF2">
    <property type="entry name" value="RNA-BINDING PROTEIN NOB1"/>
    <property type="match status" value="1"/>
</dbReference>
<dbReference type="PANTHER" id="PTHR12814">
    <property type="entry name" value="RNA-BINDING PROTEIN NOB1"/>
    <property type="match status" value="1"/>
</dbReference>
<feature type="binding site" evidence="8">
    <location>
        <position position="368"/>
    </location>
    <ligand>
        <name>Zn(2+)</name>
        <dbReference type="ChEBI" id="CHEBI:29105"/>
    </ligand>
</feature>
<comment type="similarity">
    <text evidence="1 7">Belongs to the NOB1 family.</text>
</comment>
<evidence type="ECO:0000256" key="2">
    <source>
        <dbReference type="ARBA" id="ARBA00022722"/>
    </source>
</evidence>
<feature type="region of interest" description="Disordered" evidence="9">
    <location>
        <begin position="197"/>
        <end position="322"/>
    </location>
</feature>
<dbReference type="Pfam" id="PF17146">
    <property type="entry name" value="PIN_6"/>
    <property type="match status" value="1"/>
</dbReference>
<evidence type="ECO:0000256" key="3">
    <source>
        <dbReference type="ARBA" id="ARBA00022723"/>
    </source>
</evidence>
<protein>
    <recommendedName>
        <fullName evidence="7">20S-pre-rRNA D-site endonuclease NOB1</fullName>
    </recommendedName>
</protein>
<dbReference type="FunFam" id="3.40.50.1010:FF:000020">
    <property type="entry name" value="20S-pre-rRNA D-site endonuclease NOB1"/>
    <property type="match status" value="1"/>
</dbReference>
<dbReference type="InterPro" id="IPR014881">
    <property type="entry name" value="NOB1_Zn-bd"/>
</dbReference>
<dbReference type="Proteomes" id="UP001150538">
    <property type="component" value="Unassembled WGS sequence"/>
</dbReference>
<dbReference type="GO" id="GO:0016787">
    <property type="term" value="F:hydrolase activity"/>
    <property type="evidence" value="ECO:0007669"/>
    <property type="project" value="UniProtKB-KW"/>
</dbReference>
<reference evidence="12" key="1">
    <citation type="submission" date="2022-07" db="EMBL/GenBank/DDBJ databases">
        <title>Phylogenomic reconstructions and comparative analyses of Kickxellomycotina fungi.</title>
        <authorList>
            <person name="Reynolds N.K."/>
            <person name="Stajich J.E."/>
            <person name="Barry K."/>
            <person name="Grigoriev I.V."/>
            <person name="Crous P."/>
            <person name="Smith M.E."/>
        </authorList>
    </citation>
    <scope>NUCLEOTIDE SEQUENCE</scope>
    <source>
        <strain evidence="12">NBRC 100468</strain>
    </source>
</reference>
<feature type="compositionally biased region" description="Basic and acidic residues" evidence="9">
    <location>
        <begin position="66"/>
        <end position="84"/>
    </location>
</feature>
<dbReference type="AlphaFoldDB" id="A0A9W8DRM3"/>
<dbReference type="GO" id="GO:0004521">
    <property type="term" value="F:RNA endonuclease activity"/>
    <property type="evidence" value="ECO:0007669"/>
    <property type="project" value="UniProtKB-UniRule"/>
</dbReference>
<gene>
    <name evidence="12" type="primary">nob1</name>
    <name evidence="12" type="ORF">H4219_001640</name>
</gene>
<dbReference type="InterPro" id="IPR017117">
    <property type="entry name" value="Nob1_euk"/>
</dbReference>
<comment type="function">
    <text evidence="7">Required for the synthesis of 40S ribosome subunits. Has a role in processing 20S pre-rRNA into the mature 18S rRNA, where it is required for cleavage at the 3' end of the mature 18S rRNA (D-site). Accompanies the 20S pre-rRNA from the nucleus to the cytoplasm.</text>
</comment>
<evidence type="ECO:0000259" key="11">
    <source>
        <dbReference type="Pfam" id="PF17146"/>
    </source>
</evidence>
<feature type="compositionally biased region" description="Low complexity" evidence="9">
    <location>
        <begin position="32"/>
        <end position="43"/>
    </location>
</feature>
<comment type="subcellular location">
    <subcellularLocation>
        <location evidence="7">Nucleus</location>
        <location evidence="7">Nucleolus</location>
    </subcellularLocation>
</comment>
<dbReference type="Pfam" id="PF08772">
    <property type="entry name" value="Zn_ribbon_NOB1"/>
    <property type="match status" value="1"/>
</dbReference>
<dbReference type="InterPro" id="IPR036283">
    <property type="entry name" value="NOB1_Zf-like_sf"/>
</dbReference>
<dbReference type="GO" id="GO:0030490">
    <property type="term" value="P:maturation of SSU-rRNA"/>
    <property type="evidence" value="ECO:0007669"/>
    <property type="project" value="TreeGrafter"/>
</dbReference>
<keyword evidence="6 7" id="KW-0539">Nucleus</keyword>
<keyword evidence="5 7" id="KW-0862">Zinc</keyword>
<feature type="binding site" evidence="8">
    <location>
        <position position="383"/>
    </location>
    <ligand>
        <name>Zn(2+)</name>
        <dbReference type="ChEBI" id="CHEBI:29105"/>
    </ligand>
</feature>
<organism evidence="12 13">
    <name type="scientific">Mycoemilia scoparia</name>
    <dbReference type="NCBI Taxonomy" id="417184"/>
    <lineage>
        <taxon>Eukaryota</taxon>
        <taxon>Fungi</taxon>
        <taxon>Fungi incertae sedis</taxon>
        <taxon>Zoopagomycota</taxon>
        <taxon>Kickxellomycotina</taxon>
        <taxon>Kickxellomycetes</taxon>
        <taxon>Kickxellales</taxon>
        <taxon>Kickxellaceae</taxon>
        <taxon>Mycoemilia</taxon>
    </lineage>
</organism>
<feature type="compositionally biased region" description="Polar residues" evidence="9">
    <location>
        <begin position="299"/>
        <end position="309"/>
    </location>
</feature>
<dbReference type="SUPFAM" id="SSF144206">
    <property type="entry name" value="NOB1 zinc finger-like"/>
    <property type="match status" value="1"/>
</dbReference>
<feature type="compositionally biased region" description="Basic residues" evidence="9">
    <location>
        <begin position="280"/>
        <end position="291"/>
    </location>
</feature>
<feature type="domain" description="Ribonuclease PIN" evidence="11">
    <location>
        <begin position="99"/>
        <end position="187"/>
    </location>
</feature>
<dbReference type="GO" id="GO:0030688">
    <property type="term" value="C:preribosome, small subunit precursor"/>
    <property type="evidence" value="ECO:0007669"/>
    <property type="project" value="TreeGrafter"/>
</dbReference>
<keyword evidence="4" id="KW-0378">Hydrolase</keyword>